<comment type="caution">
    <text evidence="7">The sequence shown here is derived from an EMBL/GenBank/DDBJ whole genome shotgun (WGS) entry which is preliminary data.</text>
</comment>
<evidence type="ECO:0000313" key="7">
    <source>
        <dbReference type="EMBL" id="MCM1983264.1"/>
    </source>
</evidence>
<keyword evidence="2 4" id="KW-0472">Membrane</keyword>
<protein>
    <submittedName>
        <fullName evidence="7">DUF4157 domain-containing protein</fullName>
    </submittedName>
</protein>
<reference evidence="7 8" key="1">
    <citation type="journal article" date="2015" name="Genome Announc.">
        <title>Draft Genome Sequence of Filamentous Marine Cyanobacterium Lyngbya confervoides Strain BDU141951.</title>
        <authorList>
            <person name="Chandrababunaidu M.M."/>
            <person name="Sen D."/>
            <person name="Tripathy S."/>
        </authorList>
    </citation>
    <scope>NUCLEOTIDE SEQUENCE [LARGE SCALE GENOMIC DNA]</scope>
    <source>
        <strain evidence="7 8">BDU141951</strain>
    </source>
</reference>
<feature type="domain" description="OmpA-like" evidence="6">
    <location>
        <begin position="370"/>
        <end position="498"/>
    </location>
</feature>
<comment type="subcellular location">
    <subcellularLocation>
        <location evidence="1">Cell outer membrane</location>
    </subcellularLocation>
</comment>
<evidence type="ECO:0000256" key="2">
    <source>
        <dbReference type="ARBA" id="ARBA00023136"/>
    </source>
</evidence>
<proteinExistence type="predicted"/>
<feature type="region of interest" description="Disordered" evidence="5">
    <location>
        <begin position="1"/>
        <end position="22"/>
    </location>
</feature>
<dbReference type="PANTHER" id="PTHR30329">
    <property type="entry name" value="STATOR ELEMENT OF FLAGELLAR MOTOR COMPLEX"/>
    <property type="match status" value="1"/>
</dbReference>
<feature type="compositionally biased region" description="Basic residues" evidence="5">
    <location>
        <begin position="1"/>
        <end position="18"/>
    </location>
</feature>
<evidence type="ECO:0000256" key="3">
    <source>
        <dbReference type="ARBA" id="ARBA00023237"/>
    </source>
</evidence>
<evidence type="ECO:0000256" key="5">
    <source>
        <dbReference type="SAM" id="MobiDB-lite"/>
    </source>
</evidence>
<dbReference type="SUPFAM" id="SSF103088">
    <property type="entry name" value="OmpA-like"/>
    <property type="match status" value="1"/>
</dbReference>
<dbReference type="PROSITE" id="PS51123">
    <property type="entry name" value="OMPA_2"/>
    <property type="match status" value="1"/>
</dbReference>
<evidence type="ECO:0000259" key="6">
    <source>
        <dbReference type="PROSITE" id="PS51123"/>
    </source>
</evidence>
<dbReference type="Gene3D" id="3.30.1330.60">
    <property type="entry name" value="OmpA-like domain"/>
    <property type="match status" value="1"/>
</dbReference>
<keyword evidence="8" id="KW-1185">Reference proteome</keyword>
<evidence type="ECO:0000256" key="1">
    <source>
        <dbReference type="ARBA" id="ARBA00004442"/>
    </source>
</evidence>
<evidence type="ECO:0000256" key="4">
    <source>
        <dbReference type="PROSITE-ProRule" id="PRU00473"/>
    </source>
</evidence>
<evidence type="ECO:0000313" key="8">
    <source>
        <dbReference type="Proteomes" id="UP000031561"/>
    </source>
</evidence>
<keyword evidence="3" id="KW-0998">Cell outer membrane</keyword>
<dbReference type="CDD" id="cd07185">
    <property type="entry name" value="OmpA_C-like"/>
    <property type="match status" value="1"/>
</dbReference>
<sequence length="529" mass="57858">MSRKPRPKPCQRSVLRRTHLSEQLTPLSSVGLQAKLKISQPSDRYEQEADRVADQVMRMPDRAVPGESANANFKSHAAPLQIQRLCSECEEEMLQPKRFGGSGIAPVSDSAHWVPGAGHALPRSLRSFYEPRFGRALNQVQIHTGSPAAQLAQSIQARAFTLGNHIVFNSGEYRPQTHRGRTLLAHELTHVIQQQDGLQQINRQPFAQQTGPGLPILPDPDFECNFNVAALLASILRGDRSAARKVIDCCVDVPALGRGCSSQVIKAACELLPNLCGGGGGRGSGVRCPLGFTPANSDDFKGKCCRKGTVLESDRNCCFVHQITVNAPFPRCCPPDQMPDGAKRDCIELPPVPTPNVPIPGPVIPTPPVGPPVPVQLSPMTLFFFFDSTIRRPESNESFERVLSTLQMIPRLRVHLMGHASLEGSATYNLQLGQRRADAVRDELVLKGIERSRMATFSAGEATPAVPEPNIEGRSLLPNVEEIRTQNRRVEVIFIDPEGEFAPTVPPVTLRQPELRLPTPRLTPSLGIP</sequence>
<dbReference type="RefSeq" id="WP_201277430.1">
    <property type="nucleotide sequence ID" value="NZ_JTHE03000060.1"/>
</dbReference>
<dbReference type="EMBL" id="JTHE03000060">
    <property type="protein sequence ID" value="MCM1983264.1"/>
    <property type="molecule type" value="Genomic_DNA"/>
</dbReference>
<dbReference type="InterPro" id="IPR006665">
    <property type="entry name" value="OmpA-like"/>
</dbReference>
<dbReference type="GO" id="GO:0009279">
    <property type="term" value="C:cell outer membrane"/>
    <property type="evidence" value="ECO:0007669"/>
    <property type="project" value="UniProtKB-SubCell"/>
</dbReference>
<dbReference type="InterPro" id="IPR006664">
    <property type="entry name" value="OMP_bac"/>
</dbReference>
<dbReference type="AlphaFoldDB" id="A0ABD4T3V7"/>
<gene>
    <name evidence="7" type="ORF">QQ91_0010585</name>
</gene>
<dbReference type="Pfam" id="PF00691">
    <property type="entry name" value="OmpA"/>
    <property type="match status" value="1"/>
</dbReference>
<dbReference type="InterPro" id="IPR050330">
    <property type="entry name" value="Bact_OuterMem_StrucFunc"/>
</dbReference>
<dbReference type="InterPro" id="IPR036737">
    <property type="entry name" value="OmpA-like_sf"/>
</dbReference>
<name>A0ABD4T3V7_9CYAN</name>
<dbReference type="PANTHER" id="PTHR30329:SF21">
    <property type="entry name" value="LIPOPROTEIN YIAD-RELATED"/>
    <property type="match status" value="1"/>
</dbReference>
<dbReference type="Pfam" id="PF13699">
    <property type="entry name" value="eCIS_core"/>
    <property type="match status" value="1"/>
</dbReference>
<dbReference type="PRINTS" id="PR01021">
    <property type="entry name" value="OMPADOMAIN"/>
</dbReference>
<dbReference type="InterPro" id="IPR025295">
    <property type="entry name" value="eCIS_core_dom"/>
</dbReference>
<accession>A0ABD4T3V7</accession>
<dbReference type="Proteomes" id="UP000031561">
    <property type="component" value="Unassembled WGS sequence"/>
</dbReference>
<organism evidence="7 8">
    <name type="scientific">Lyngbya confervoides BDU141951</name>
    <dbReference type="NCBI Taxonomy" id="1574623"/>
    <lineage>
        <taxon>Bacteria</taxon>
        <taxon>Bacillati</taxon>
        <taxon>Cyanobacteriota</taxon>
        <taxon>Cyanophyceae</taxon>
        <taxon>Oscillatoriophycideae</taxon>
        <taxon>Oscillatoriales</taxon>
        <taxon>Microcoleaceae</taxon>
        <taxon>Lyngbya</taxon>
    </lineage>
</organism>